<evidence type="ECO:0000313" key="2">
    <source>
        <dbReference type="Proteomes" id="UP000530654"/>
    </source>
</evidence>
<proteinExistence type="predicted"/>
<comment type="caution">
    <text evidence="1">The sequence shown here is derived from an EMBL/GenBank/DDBJ whole genome shotgun (WGS) entry which is preliminary data.</text>
</comment>
<reference evidence="1 2" key="1">
    <citation type="submission" date="2020-04" db="EMBL/GenBank/DDBJ databases">
        <title>Rhizobium bacterial biofertilizers improve the content of phenolic compounds of Lactuca sativa L. under non-saline and saline-stress conditions.</title>
        <authorList>
            <person name="Ayuso-Calles M."/>
            <person name="Garcia-Estevez I."/>
            <person name="Jimenez-Gomez A."/>
            <person name="Flores-Felix J.D."/>
            <person name="Escribano-Bailon M."/>
            <person name="Rivas R."/>
        </authorList>
    </citation>
    <scope>NUCLEOTIDE SEQUENCE [LARGE SCALE GENOMIC DNA]</scope>
    <source>
        <strain evidence="1 2">GPTR02</strain>
    </source>
</reference>
<gene>
    <name evidence="1" type="ORF">HLI17_31855</name>
</gene>
<evidence type="ECO:0000313" key="1">
    <source>
        <dbReference type="EMBL" id="NNH67797.1"/>
    </source>
</evidence>
<dbReference type="Proteomes" id="UP000530654">
    <property type="component" value="Unassembled WGS sequence"/>
</dbReference>
<protein>
    <submittedName>
        <fullName evidence="1">Uncharacterized protein</fullName>
    </submittedName>
</protein>
<sequence>MEIEAPTGEDIKKALIGRAEAFAKAQETTLSTIGLKAVNDSKFFKQVIDGRGFSINTYQKVMDWLDEQEQRAQSEDAA</sequence>
<name>A0A7Y2RBC7_9HYPH</name>
<dbReference type="EMBL" id="JABEQY010000047">
    <property type="protein sequence ID" value="NNH67797.1"/>
    <property type="molecule type" value="Genomic_DNA"/>
</dbReference>
<accession>A0A7Y2RBC7</accession>
<dbReference type="RefSeq" id="WP_170282860.1">
    <property type="nucleotide sequence ID" value="NZ_JABEQY010000047.1"/>
</dbReference>
<organism evidence="1 2">
    <name type="scientific">Rhizobium laguerreae</name>
    <dbReference type="NCBI Taxonomy" id="1076926"/>
    <lineage>
        <taxon>Bacteria</taxon>
        <taxon>Pseudomonadati</taxon>
        <taxon>Pseudomonadota</taxon>
        <taxon>Alphaproteobacteria</taxon>
        <taxon>Hyphomicrobiales</taxon>
        <taxon>Rhizobiaceae</taxon>
        <taxon>Rhizobium/Agrobacterium group</taxon>
        <taxon>Rhizobium</taxon>
    </lineage>
</organism>
<dbReference type="AlphaFoldDB" id="A0A7Y2RBC7"/>